<dbReference type="GeneID" id="17257593"/>
<dbReference type="EnsemblProtists" id="EOD11445">
    <property type="protein sequence ID" value="EOD11445"/>
    <property type="gene ID" value="EMIHUDRAFT_371533"/>
</dbReference>
<keyword evidence="2" id="KW-0732">Signal</keyword>
<evidence type="ECO:0000256" key="1">
    <source>
        <dbReference type="SAM" id="MobiDB-lite"/>
    </source>
</evidence>
<protein>
    <submittedName>
        <fullName evidence="3">Uncharacterized protein</fullName>
    </submittedName>
</protein>
<dbReference type="AlphaFoldDB" id="A0A0D3IJL0"/>
<evidence type="ECO:0000256" key="2">
    <source>
        <dbReference type="SAM" id="SignalP"/>
    </source>
</evidence>
<feature type="signal peptide" evidence="2">
    <location>
        <begin position="1"/>
        <end position="16"/>
    </location>
</feature>
<evidence type="ECO:0000313" key="4">
    <source>
        <dbReference type="Proteomes" id="UP000013827"/>
    </source>
</evidence>
<dbReference type="PaxDb" id="2903-EOD11445"/>
<dbReference type="HOGENOM" id="CLU_1130825_0_0_1"/>
<reference evidence="4" key="1">
    <citation type="journal article" date="2013" name="Nature">
        <title>Pan genome of the phytoplankton Emiliania underpins its global distribution.</title>
        <authorList>
            <person name="Read B.A."/>
            <person name="Kegel J."/>
            <person name="Klute M.J."/>
            <person name="Kuo A."/>
            <person name="Lefebvre S.C."/>
            <person name="Maumus F."/>
            <person name="Mayer C."/>
            <person name="Miller J."/>
            <person name="Monier A."/>
            <person name="Salamov A."/>
            <person name="Young J."/>
            <person name="Aguilar M."/>
            <person name="Claverie J.M."/>
            <person name="Frickenhaus S."/>
            <person name="Gonzalez K."/>
            <person name="Herman E.K."/>
            <person name="Lin Y.C."/>
            <person name="Napier J."/>
            <person name="Ogata H."/>
            <person name="Sarno A.F."/>
            <person name="Shmutz J."/>
            <person name="Schroeder D."/>
            <person name="de Vargas C."/>
            <person name="Verret F."/>
            <person name="von Dassow P."/>
            <person name="Valentin K."/>
            <person name="Van de Peer Y."/>
            <person name="Wheeler G."/>
            <person name="Dacks J.B."/>
            <person name="Delwiche C.F."/>
            <person name="Dyhrman S.T."/>
            <person name="Glockner G."/>
            <person name="John U."/>
            <person name="Richards T."/>
            <person name="Worden A.Z."/>
            <person name="Zhang X."/>
            <person name="Grigoriev I.V."/>
            <person name="Allen A.E."/>
            <person name="Bidle K."/>
            <person name="Borodovsky M."/>
            <person name="Bowler C."/>
            <person name="Brownlee C."/>
            <person name="Cock J.M."/>
            <person name="Elias M."/>
            <person name="Gladyshev V.N."/>
            <person name="Groth M."/>
            <person name="Guda C."/>
            <person name="Hadaegh A."/>
            <person name="Iglesias-Rodriguez M.D."/>
            <person name="Jenkins J."/>
            <person name="Jones B.M."/>
            <person name="Lawson T."/>
            <person name="Leese F."/>
            <person name="Lindquist E."/>
            <person name="Lobanov A."/>
            <person name="Lomsadze A."/>
            <person name="Malik S.B."/>
            <person name="Marsh M.E."/>
            <person name="Mackinder L."/>
            <person name="Mock T."/>
            <person name="Mueller-Roeber B."/>
            <person name="Pagarete A."/>
            <person name="Parker M."/>
            <person name="Probert I."/>
            <person name="Quesneville H."/>
            <person name="Raines C."/>
            <person name="Rensing S.A."/>
            <person name="Riano-Pachon D.M."/>
            <person name="Richier S."/>
            <person name="Rokitta S."/>
            <person name="Shiraiwa Y."/>
            <person name="Soanes D.M."/>
            <person name="van der Giezen M."/>
            <person name="Wahlund T.M."/>
            <person name="Williams B."/>
            <person name="Wilson W."/>
            <person name="Wolfe G."/>
            <person name="Wurch L.L."/>
        </authorList>
    </citation>
    <scope>NUCLEOTIDE SEQUENCE</scope>
</reference>
<feature type="compositionally biased region" description="Gly residues" evidence="1">
    <location>
        <begin position="54"/>
        <end position="72"/>
    </location>
</feature>
<dbReference type="RefSeq" id="XP_005763874.1">
    <property type="nucleotide sequence ID" value="XM_005763817.1"/>
</dbReference>
<organism evidence="3 4">
    <name type="scientific">Emiliania huxleyi (strain CCMP1516)</name>
    <dbReference type="NCBI Taxonomy" id="280463"/>
    <lineage>
        <taxon>Eukaryota</taxon>
        <taxon>Haptista</taxon>
        <taxon>Haptophyta</taxon>
        <taxon>Prymnesiophyceae</taxon>
        <taxon>Isochrysidales</taxon>
        <taxon>Noelaerhabdaceae</taxon>
        <taxon>Emiliania</taxon>
    </lineage>
</organism>
<accession>A0A0D3IJL0</accession>
<feature type="chain" id="PRO_5044291104" evidence="2">
    <location>
        <begin position="17"/>
        <end position="246"/>
    </location>
</feature>
<keyword evidence="4" id="KW-1185">Reference proteome</keyword>
<dbReference type="KEGG" id="ehx:EMIHUDRAFT_371533"/>
<feature type="region of interest" description="Disordered" evidence="1">
    <location>
        <begin position="38"/>
        <end position="73"/>
    </location>
</feature>
<sequence length="246" mass="25526">MRAVSLLAVLLAFADALTFSGHARGKLAARPAIARRSTTPKLADSGGGDDGKVGGDGGGGGGGGDDGGGGGGDESEPFIGRGITWFLGAKSALTLVSGLPVLLSPSSVLDDLGFPLITKAHVLSTKMWGVWQCFFQFLLEFTVAFFVPAGLTRNLLLLCEGIFEIGLAVDVHHDFTTANSGRYSKSIHDVYVWSPPVFFAVLLLFPDPVTDVAARLRAYTTVGLVSACILGAQVAGLQLASTSDKK</sequence>
<proteinExistence type="predicted"/>
<reference evidence="3" key="2">
    <citation type="submission" date="2024-10" db="UniProtKB">
        <authorList>
            <consortium name="EnsemblProtists"/>
        </authorList>
    </citation>
    <scope>IDENTIFICATION</scope>
</reference>
<name>A0A0D3IJL0_EMIH1</name>
<evidence type="ECO:0000313" key="3">
    <source>
        <dbReference type="EnsemblProtists" id="EOD11445"/>
    </source>
</evidence>
<dbReference type="Proteomes" id="UP000013827">
    <property type="component" value="Unassembled WGS sequence"/>
</dbReference>